<dbReference type="PROSITE" id="PS50865">
    <property type="entry name" value="ZF_MYND_2"/>
    <property type="match status" value="1"/>
</dbReference>
<evidence type="ECO:0000256" key="1">
    <source>
        <dbReference type="ARBA" id="ARBA00022723"/>
    </source>
</evidence>
<evidence type="ECO:0000256" key="4">
    <source>
        <dbReference type="PROSITE-ProRule" id="PRU00134"/>
    </source>
</evidence>
<sequence>MCSYFDPAHYKLDVNQTEPIRWKMSDLDQEFQDRIKEEKRIAFFKTCSHCGKSEEEVKLWACARCVESGCIPGYYCSRECQKMAWKSHHKTDCGLPVPKLPNQPSGRPQHKVSEDMKCRLIEIHLVLSWASQMILMKYPDLSKTNTCIHFCFDSISTPSDQWELQYVGVSQIDWTTEQPFKRIGETMGRQAMYSAIFGDINFWNRHIYDEPISDCYHSTSYLPQWPWVVAQICAMRNTSQFIAKQRLCLLLTATWEAAPLSPFEKWRDRYQAPPILEEMLVWGRDDSECDEWERKMAPSICF</sequence>
<dbReference type="Pfam" id="PF01753">
    <property type="entry name" value="zf-MYND"/>
    <property type="match status" value="1"/>
</dbReference>
<keyword evidence="1" id="KW-0479">Metal-binding</keyword>
<dbReference type="Proteomes" id="UP000054097">
    <property type="component" value="Unassembled WGS sequence"/>
</dbReference>
<dbReference type="InterPro" id="IPR002893">
    <property type="entry name" value="Znf_MYND"/>
</dbReference>
<dbReference type="HOGENOM" id="CLU_987523_0_0_1"/>
<dbReference type="GO" id="GO:0008270">
    <property type="term" value="F:zinc ion binding"/>
    <property type="evidence" value="ECO:0007669"/>
    <property type="project" value="UniProtKB-KW"/>
</dbReference>
<reference evidence="7" key="2">
    <citation type="submission" date="2015-01" db="EMBL/GenBank/DDBJ databases">
        <title>Evolutionary Origins and Diversification of the Mycorrhizal Mutualists.</title>
        <authorList>
            <consortium name="DOE Joint Genome Institute"/>
            <consortium name="Mycorrhizal Genomics Consortium"/>
            <person name="Kohler A."/>
            <person name="Kuo A."/>
            <person name="Nagy L.G."/>
            <person name="Floudas D."/>
            <person name="Copeland A."/>
            <person name="Barry K.W."/>
            <person name="Cichocki N."/>
            <person name="Veneault-Fourrey C."/>
            <person name="LaButti K."/>
            <person name="Lindquist E.A."/>
            <person name="Lipzen A."/>
            <person name="Lundell T."/>
            <person name="Morin E."/>
            <person name="Murat C."/>
            <person name="Riley R."/>
            <person name="Ohm R."/>
            <person name="Sun H."/>
            <person name="Tunlid A."/>
            <person name="Henrissat B."/>
            <person name="Grigoriev I.V."/>
            <person name="Hibbett D.S."/>
            <person name="Martin F."/>
        </authorList>
    </citation>
    <scope>NUCLEOTIDE SEQUENCE [LARGE SCALE GENOMIC DNA]</scope>
    <source>
        <strain evidence="7">MAFF 305830</strain>
    </source>
</reference>
<dbReference type="Gene3D" id="6.10.140.2220">
    <property type="match status" value="1"/>
</dbReference>
<accession>A0A0C3AF51</accession>
<dbReference type="EMBL" id="KN824340">
    <property type="protein sequence ID" value="KIM23275.1"/>
    <property type="molecule type" value="Genomic_DNA"/>
</dbReference>
<proteinExistence type="predicted"/>
<dbReference type="AlphaFoldDB" id="A0A0C3AF51"/>
<protein>
    <recommendedName>
        <fullName evidence="5">MYND-type domain-containing protein</fullName>
    </recommendedName>
</protein>
<reference evidence="6 7" key="1">
    <citation type="submission" date="2014-04" db="EMBL/GenBank/DDBJ databases">
        <authorList>
            <consortium name="DOE Joint Genome Institute"/>
            <person name="Kuo A."/>
            <person name="Zuccaro A."/>
            <person name="Kohler A."/>
            <person name="Nagy L.G."/>
            <person name="Floudas D."/>
            <person name="Copeland A."/>
            <person name="Barry K.W."/>
            <person name="Cichocki N."/>
            <person name="Veneault-Fourrey C."/>
            <person name="LaButti K."/>
            <person name="Lindquist E.A."/>
            <person name="Lipzen A."/>
            <person name="Lundell T."/>
            <person name="Morin E."/>
            <person name="Murat C."/>
            <person name="Sun H."/>
            <person name="Tunlid A."/>
            <person name="Henrissat B."/>
            <person name="Grigoriev I.V."/>
            <person name="Hibbett D.S."/>
            <person name="Martin F."/>
            <person name="Nordberg H.P."/>
            <person name="Cantor M.N."/>
            <person name="Hua S.X."/>
        </authorList>
    </citation>
    <scope>NUCLEOTIDE SEQUENCE [LARGE SCALE GENOMIC DNA]</scope>
    <source>
        <strain evidence="6 7">MAFF 305830</strain>
    </source>
</reference>
<evidence type="ECO:0000256" key="3">
    <source>
        <dbReference type="ARBA" id="ARBA00022833"/>
    </source>
</evidence>
<evidence type="ECO:0000256" key="2">
    <source>
        <dbReference type="ARBA" id="ARBA00022771"/>
    </source>
</evidence>
<feature type="domain" description="MYND-type" evidence="5">
    <location>
        <begin position="47"/>
        <end position="93"/>
    </location>
</feature>
<name>A0A0C3AF51_SERVB</name>
<evidence type="ECO:0000313" key="6">
    <source>
        <dbReference type="EMBL" id="KIM23275.1"/>
    </source>
</evidence>
<dbReference type="STRING" id="933852.A0A0C3AF51"/>
<evidence type="ECO:0000313" key="7">
    <source>
        <dbReference type="Proteomes" id="UP000054097"/>
    </source>
</evidence>
<keyword evidence="3" id="KW-0862">Zinc</keyword>
<evidence type="ECO:0000259" key="5">
    <source>
        <dbReference type="PROSITE" id="PS50865"/>
    </source>
</evidence>
<organism evidence="6 7">
    <name type="scientific">Serendipita vermifera MAFF 305830</name>
    <dbReference type="NCBI Taxonomy" id="933852"/>
    <lineage>
        <taxon>Eukaryota</taxon>
        <taxon>Fungi</taxon>
        <taxon>Dikarya</taxon>
        <taxon>Basidiomycota</taxon>
        <taxon>Agaricomycotina</taxon>
        <taxon>Agaricomycetes</taxon>
        <taxon>Sebacinales</taxon>
        <taxon>Serendipitaceae</taxon>
        <taxon>Serendipita</taxon>
    </lineage>
</organism>
<keyword evidence="7" id="KW-1185">Reference proteome</keyword>
<dbReference type="OrthoDB" id="9922773at2759"/>
<gene>
    <name evidence="6" type="ORF">M408DRAFT_332462</name>
</gene>
<dbReference type="SUPFAM" id="SSF144232">
    <property type="entry name" value="HIT/MYND zinc finger-like"/>
    <property type="match status" value="1"/>
</dbReference>
<keyword evidence="2 4" id="KW-0863">Zinc-finger</keyword>